<reference evidence="1" key="1">
    <citation type="submission" date="2019-08" db="EMBL/GenBank/DDBJ databases">
        <authorList>
            <person name="Kucharzyk K."/>
            <person name="Murdoch R.W."/>
            <person name="Higgins S."/>
            <person name="Loffler F."/>
        </authorList>
    </citation>
    <scope>NUCLEOTIDE SEQUENCE</scope>
</reference>
<name>A0A644TDX1_9ZZZZ</name>
<gene>
    <name evidence="1" type="ORF">SDC9_10304</name>
</gene>
<dbReference type="AlphaFoldDB" id="A0A644TDX1"/>
<comment type="caution">
    <text evidence="1">The sequence shown here is derived from an EMBL/GenBank/DDBJ whole genome shotgun (WGS) entry which is preliminary data.</text>
</comment>
<proteinExistence type="predicted"/>
<accession>A0A644TDX1</accession>
<organism evidence="1">
    <name type="scientific">bioreactor metagenome</name>
    <dbReference type="NCBI Taxonomy" id="1076179"/>
    <lineage>
        <taxon>unclassified sequences</taxon>
        <taxon>metagenomes</taxon>
        <taxon>ecological metagenomes</taxon>
    </lineage>
</organism>
<sequence length="260" mass="29670">MIAKEGPFMTQAQFAIFDALRKDFSAYVENLNRRSPWLKNLQDELRESLGYQDYEVETPIVYNTALDDIGPRDQPLFLIVADNPGKNEQKSTNRRYLVGQSGKLAKGWFAAELNLDFYKACIIINKTPLHTPKTAELRGLRKIARSRSAELDKELALLLDESQRFMAALAFNLHSTLNCVLWVSGYGELSPGKLFSVWAEETKKLYADSNPELRENFWVFKHFSMNQFAIEYKKSTTAPADPMSGLASIGKTNRFRILGW</sequence>
<protein>
    <submittedName>
        <fullName evidence="1">Uncharacterized protein</fullName>
    </submittedName>
</protein>
<evidence type="ECO:0000313" key="1">
    <source>
        <dbReference type="EMBL" id="MPL64647.1"/>
    </source>
</evidence>
<dbReference type="EMBL" id="VSSQ01000025">
    <property type="protein sequence ID" value="MPL64647.1"/>
    <property type="molecule type" value="Genomic_DNA"/>
</dbReference>